<accession>A0A4Q4N0P3</accession>
<evidence type="ECO:0000313" key="1">
    <source>
        <dbReference type="EMBL" id="RYN63114.1"/>
    </source>
</evidence>
<dbReference type="EMBL" id="PDXD01000088">
    <property type="protein sequence ID" value="RYN63114.1"/>
    <property type="molecule type" value="Genomic_DNA"/>
</dbReference>
<gene>
    <name evidence="1" type="ORF">AA0117_g12796</name>
</gene>
<dbReference type="Proteomes" id="UP000291422">
    <property type="component" value="Unassembled WGS sequence"/>
</dbReference>
<sequence length="100" mass="10911">MGHGEEIVVIDDDSRSVMGLCTKAEEDSEVSVLATYNDRQNVAMKKRSVDLKQATAHFISAVRDLNANTGSSGKAMDLLRCANIDENAIDTRDFTEAMTT</sequence>
<protein>
    <submittedName>
        <fullName evidence="1">Uncharacterized protein</fullName>
    </submittedName>
</protein>
<organism evidence="1 2">
    <name type="scientific">Alternaria alternata</name>
    <name type="common">Alternaria rot fungus</name>
    <name type="synonym">Torula alternata</name>
    <dbReference type="NCBI Taxonomy" id="5599"/>
    <lineage>
        <taxon>Eukaryota</taxon>
        <taxon>Fungi</taxon>
        <taxon>Dikarya</taxon>
        <taxon>Ascomycota</taxon>
        <taxon>Pezizomycotina</taxon>
        <taxon>Dothideomycetes</taxon>
        <taxon>Pleosporomycetidae</taxon>
        <taxon>Pleosporales</taxon>
        <taxon>Pleosporineae</taxon>
        <taxon>Pleosporaceae</taxon>
        <taxon>Alternaria</taxon>
        <taxon>Alternaria sect. Alternaria</taxon>
        <taxon>Alternaria alternata complex</taxon>
    </lineage>
</organism>
<dbReference type="AlphaFoldDB" id="A0A4Q4N0P3"/>
<reference evidence="2" key="1">
    <citation type="journal article" date="2019" name="bioRxiv">
        <title>Genomics, evolutionary history and diagnostics of the Alternaria alternata species group including apple and Asian pear pathotypes.</title>
        <authorList>
            <person name="Armitage A.D."/>
            <person name="Cockerton H.M."/>
            <person name="Sreenivasaprasad S."/>
            <person name="Woodhall J.W."/>
            <person name="Lane C.R."/>
            <person name="Harrison R.J."/>
            <person name="Clarkson J.P."/>
        </authorList>
    </citation>
    <scope>NUCLEOTIDE SEQUENCE [LARGE SCALE GENOMIC DNA]</scope>
    <source>
        <strain evidence="2">FERA 1177</strain>
    </source>
</reference>
<comment type="caution">
    <text evidence="1">The sequence shown here is derived from an EMBL/GenBank/DDBJ whole genome shotgun (WGS) entry which is preliminary data.</text>
</comment>
<proteinExistence type="predicted"/>
<evidence type="ECO:0000313" key="2">
    <source>
        <dbReference type="Proteomes" id="UP000291422"/>
    </source>
</evidence>
<name>A0A4Q4N0P3_ALTAL</name>